<keyword evidence="6 14" id="KW-0732">Signal</keyword>
<evidence type="ECO:0000259" key="15">
    <source>
        <dbReference type="SMART" id="SM00642"/>
    </source>
</evidence>
<feature type="signal peptide" evidence="14">
    <location>
        <begin position="1"/>
        <end position="23"/>
    </location>
</feature>
<dbReference type="EMBL" id="JBHTKL010000001">
    <property type="protein sequence ID" value="MFD1017816.1"/>
    <property type="molecule type" value="Genomic_DNA"/>
</dbReference>
<sequence length="511" mass="59360">MKKRLLALFILPFLLFCSFPITALGADEKEDSWEDEMVYFIMIDRFFNGNYDNDYEVDTDDPKAYHGGDLEGIIQKLDYIKELGYTAIWVTPIMKNEPKGYHGYWIEDFMEVEEHFGTMEDAKRLVKEAHDRDIKVLFDFVVNHTGYQHPWLEEPDKANWFHEEKRMIGDSPSVLENAWLAGLPDLNTENPEVKNYLFDAAEFWIEETGVDGFRLDTVKHVPKEFWQEFSAHVKSIDEDFFLIGEVWSNNPKYIAEYEETGIDSFVDYPLYEAMSQAFMEAGGDLQSVYNVWEANQVFYEQPYLLGTFLDNHDNLRFTREALKKRQEPTTRWKLALTYQFTAPGIPITYYGTEVPLDGAEDPDNRRMMNFNAGDGEVKKHIEQMTAIRNKFPVLVKGDFEELYNEDGMAVFSRSYEEEQIIVAINNSEATKSSVINLDAKEMQLTGLLQDEIVRDKDNGTYEITLDREEAEVFVVEQDKGLNWAFILLIVGTMGVFIAAVIWLSRKSKQTE</sequence>
<dbReference type="PRINTS" id="PR00110">
    <property type="entry name" value="ALPHAAMYLASE"/>
</dbReference>
<dbReference type="GO" id="GO:0016787">
    <property type="term" value="F:hydrolase activity"/>
    <property type="evidence" value="ECO:0007669"/>
    <property type="project" value="UniProtKB-KW"/>
</dbReference>
<dbReference type="Proteomes" id="UP001596990">
    <property type="component" value="Unassembled WGS sequence"/>
</dbReference>
<feature type="transmembrane region" description="Helical" evidence="13">
    <location>
        <begin position="483"/>
        <end position="503"/>
    </location>
</feature>
<keyword evidence="9 12" id="KW-0119">Carbohydrate metabolism</keyword>
<evidence type="ECO:0000256" key="3">
    <source>
        <dbReference type="ARBA" id="ARBA00008061"/>
    </source>
</evidence>
<accession>A0ABW3KWB9</accession>
<dbReference type="InterPro" id="IPR054174">
    <property type="entry name" value="Alpha-amylase-like_C"/>
</dbReference>
<dbReference type="SUPFAM" id="SSF51011">
    <property type="entry name" value="Glycosyl hydrolase domain"/>
    <property type="match status" value="1"/>
</dbReference>
<dbReference type="PIRSF" id="PIRSF001024">
    <property type="entry name" value="Alph-amyl_fung"/>
    <property type="match status" value="1"/>
</dbReference>
<gene>
    <name evidence="16" type="ORF">ACFQ2J_01280</name>
</gene>
<comment type="similarity">
    <text evidence="3 11">Belongs to the glycosyl hydrolase 13 family.</text>
</comment>
<keyword evidence="17" id="KW-1185">Reference proteome</keyword>
<evidence type="ECO:0000256" key="1">
    <source>
        <dbReference type="ARBA" id="ARBA00000548"/>
    </source>
</evidence>
<comment type="caution">
    <text evidence="16">The sequence shown here is derived from an EMBL/GenBank/DDBJ whole genome shotgun (WGS) entry which is preliminary data.</text>
</comment>
<dbReference type="InterPro" id="IPR013777">
    <property type="entry name" value="A-amylase-like"/>
</dbReference>
<dbReference type="EC" id="3.2.1.1" evidence="4 12"/>
<dbReference type="SUPFAM" id="SSF51445">
    <property type="entry name" value="(Trans)glycosidases"/>
    <property type="match status" value="1"/>
</dbReference>
<feature type="domain" description="Glycosyl hydrolase family 13 catalytic" evidence="15">
    <location>
        <begin position="40"/>
        <end position="388"/>
    </location>
</feature>
<comment type="catalytic activity">
    <reaction evidence="1 12">
        <text>Endohydrolysis of (1-&gt;4)-alpha-D-glucosidic linkages in polysaccharides containing three or more (1-&gt;4)-alpha-linked D-glucose units.</text>
        <dbReference type="EC" id="3.2.1.1"/>
    </reaction>
</comment>
<keyword evidence="13" id="KW-1133">Transmembrane helix</keyword>
<dbReference type="Pfam" id="PF22026">
    <property type="entry name" value="Alpha-amylase_C_2"/>
    <property type="match status" value="1"/>
</dbReference>
<evidence type="ECO:0000256" key="6">
    <source>
        <dbReference type="ARBA" id="ARBA00022729"/>
    </source>
</evidence>
<evidence type="ECO:0000256" key="4">
    <source>
        <dbReference type="ARBA" id="ARBA00012595"/>
    </source>
</evidence>
<name>A0ABW3KWB9_9BACI</name>
<evidence type="ECO:0000256" key="5">
    <source>
        <dbReference type="ARBA" id="ARBA00022723"/>
    </source>
</evidence>
<feature type="chain" id="PRO_5045654447" description="Alpha-amylase" evidence="14">
    <location>
        <begin position="24"/>
        <end position="511"/>
    </location>
</feature>
<keyword evidence="13" id="KW-0812">Transmembrane</keyword>
<dbReference type="InterPro" id="IPR006046">
    <property type="entry name" value="Alpha_amylase"/>
</dbReference>
<dbReference type="PANTHER" id="PTHR10357:SF215">
    <property type="entry name" value="ALPHA-AMYLASE 1"/>
    <property type="match status" value="1"/>
</dbReference>
<evidence type="ECO:0000256" key="10">
    <source>
        <dbReference type="ARBA" id="ARBA00023295"/>
    </source>
</evidence>
<dbReference type="RefSeq" id="WP_386055842.1">
    <property type="nucleotide sequence ID" value="NZ_JBHTKL010000001.1"/>
</dbReference>
<evidence type="ECO:0000256" key="7">
    <source>
        <dbReference type="ARBA" id="ARBA00022801"/>
    </source>
</evidence>
<dbReference type="Gene3D" id="2.60.40.1180">
    <property type="entry name" value="Golgi alpha-mannosidase II"/>
    <property type="match status" value="1"/>
</dbReference>
<keyword evidence="7 12" id="KW-0378">Hydrolase</keyword>
<dbReference type="InterPro" id="IPR017853">
    <property type="entry name" value="GH"/>
</dbReference>
<dbReference type="PANTHER" id="PTHR10357">
    <property type="entry name" value="ALPHA-AMYLASE FAMILY MEMBER"/>
    <property type="match status" value="1"/>
</dbReference>
<keyword evidence="8" id="KW-0106">Calcium</keyword>
<dbReference type="Gene3D" id="3.20.20.80">
    <property type="entry name" value="Glycosidases"/>
    <property type="match status" value="1"/>
</dbReference>
<evidence type="ECO:0000256" key="2">
    <source>
        <dbReference type="ARBA" id="ARBA00001913"/>
    </source>
</evidence>
<evidence type="ECO:0000256" key="8">
    <source>
        <dbReference type="ARBA" id="ARBA00022837"/>
    </source>
</evidence>
<protein>
    <recommendedName>
        <fullName evidence="4 12">Alpha-amylase</fullName>
        <ecNumber evidence="4 12">3.2.1.1</ecNumber>
    </recommendedName>
</protein>
<dbReference type="InterPro" id="IPR006047">
    <property type="entry name" value="GH13_cat_dom"/>
</dbReference>
<dbReference type="InterPro" id="IPR013780">
    <property type="entry name" value="Glyco_hydro_b"/>
</dbReference>
<evidence type="ECO:0000256" key="14">
    <source>
        <dbReference type="SAM" id="SignalP"/>
    </source>
</evidence>
<keyword evidence="13" id="KW-0472">Membrane</keyword>
<evidence type="ECO:0000256" key="13">
    <source>
        <dbReference type="SAM" id="Phobius"/>
    </source>
</evidence>
<dbReference type="CDD" id="cd11339">
    <property type="entry name" value="AmyAc_bac_CMD_like_2"/>
    <property type="match status" value="1"/>
</dbReference>
<keyword evidence="10 12" id="KW-0326">Glycosidase</keyword>
<keyword evidence="5" id="KW-0479">Metal-binding</keyword>
<organism evidence="16 17">
    <name type="scientific">Thalassobacillus hwangdonensis</name>
    <dbReference type="NCBI Taxonomy" id="546108"/>
    <lineage>
        <taxon>Bacteria</taxon>
        <taxon>Bacillati</taxon>
        <taxon>Bacillota</taxon>
        <taxon>Bacilli</taxon>
        <taxon>Bacillales</taxon>
        <taxon>Bacillaceae</taxon>
        <taxon>Thalassobacillus</taxon>
    </lineage>
</organism>
<evidence type="ECO:0000313" key="16">
    <source>
        <dbReference type="EMBL" id="MFD1017816.1"/>
    </source>
</evidence>
<evidence type="ECO:0000256" key="9">
    <source>
        <dbReference type="ARBA" id="ARBA00023277"/>
    </source>
</evidence>
<proteinExistence type="inferred from homology"/>
<evidence type="ECO:0000256" key="11">
    <source>
        <dbReference type="RuleBase" id="RU003615"/>
    </source>
</evidence>
<comment type="cofactor">
    <cofactor evidence="2">
        <name>Ca(2+)</name>
        <dbReference type="ChEBI" id="CHEBI:29108"/>
    </cofactor>
</comment>
<evidence type="ECO:0000313" key="17">
    <source>
        <dbReference type="Proteomes" id="UP001596990"/>
    </source>
</evidence>
<reference evidence="17" key="1">
    <citation type="journal article" date="2019" name="Int. J. Syst. Evol. Microbiol.">
        <title>The Global Catalogue of Microorganisms (GCM) 10K type strain sequencing project: providing services to taxonomists for standard genome sequencing and annotation.</title>
        <authorList>
            <consortium name="The Broad Institute Genomics Platform"/>
            <consortium name="The Broad Institute Genome Sequencing Center for Infectious Disease"/>
            <person name="Wu L."/>
            <person name="Ma J."/>
        </authorList>
    </citation>
    <scope>NUCLEOTIDE SEQUENCE [LARGE SCALE GENOMIC DNA]</scope>
    <source>
        <strain evidence="17">CCUG 56607</strain>
    </source>
</reference>
<dbReference type="SMART" id="SM00642">
    <property type="entry name" value="Aamy"/>
    <property type="match status" value="1"/>
</dbReference>
<dbReference type="Pfam" id="PF00128">
    <property type="entry name" value="Alpha-amylase"/>
    <property type="match status" value="1"/>
</dbReference>
<evidence type="ECO:0000256" key="12">
    <source>
        <dbReference type="RuleBase" id="RU361134"/>
    </source>
</evidence>